<dbReference type="PANTHER" id="PTHR42879">
    <property type="entry name" value="3-OXOACYL-(ACYL-CARRIER-PROTEIN) REDUCTASE"/>
    <property type="match status" value="1"/>
</dbReference>
<dbReference type="GO" id="GO:0032787">
    <property type="term" value="P:monocarboxylic acid metabolic process"/>
    <property type="evidence" value="ECO:0007669"/>
    <property type="project" value="UniProtKB-ARBA"/>
</dbReference>
<dbReference type="PROSITE" id="PS00061">
    <property type="entry name" value="ADH_SHORT"/>
    <property type="match status" value="1"/>
</dbReference>
<dbReference type="InterPro" id="IPR002347">
    <property type="entry name" value="SDR_fam"/>
</dbReference>
<protein>
    <submittedName>
        <fullName evidence="2">NAD(P)-dependent dehydrogenase (Short-subunit alcohol dehydrogenase family)</fullName>
    </submittedName>
</protein>
<dbReference type="AlphaFoldDB" id="A0A2T6BNN9"/>
<dbReference type="Proteomes" id="UP000243978">
    <property type="component" value="Unassembled WGS sequence"/>
</dbReference>
<dbReference type="PANTHER" id="PTHR42879:SF2">
    <property type="entry name" value="3-OXOACYL-[ACYL-CARRIER-PROTEIN] REDUCTASE FABG"/>
    <property type="match status" value="1"/>
</dbReference>
<dbReference type="Gene3D" id="3.40.50.720">
    <property type="entry name" value="NAD(P)-binding Rossmann-like Domain"/>
    <property type="match status" value="1"/>
</dbReference>
<dbReference type="EMBL" id="QBKS01000001">
    <property type="protein sequence ID" value="PTX57607.1"/>
    <property type="molecule type" value="Genomic_DNA"/>
</dbReference>
<evidence type="ECO:0000313" key="2">
    <source>
        <dbReference type="EMBL" id="PTX57607.1"/>
    </source>
</evidence>
<name>A0A2T6BNN9_9RHOB</name>
<dbReference type="Pfam" id="PF13561">
    <property type="entry name" value="adh_short_C2"/>
    <property type="match status" value="1"/>
</dbReference>
<evidence type="ECO:0000256" key="1">
    <source>
        <dbReference type="ARBA" id="ARBA00006484"/>
    </source>
</evidence>
<proteinExistence type="inferred from homology"/>
<dbReference type="PRINTS" id="PR00081">
    <property type="entry name" value="GDHRDH"/>
</dbReference>
<keyword evidence="3" id="KW-1185">Reference proteome</keyword>
<gene>
    <name evidence="2" type="ORF">C8N43_2277</name>
</gene>
<reference evidence="2 3" key="1">
    <citation type="submission" date="2018-04" db="EMBL/GenBank/DDBJ databases">
        <title>Genomic Encyclopedia of Archaeal and Bacterial Type Strains, Phase II (KMG-II): from individual species to whole genera.</title>
        <authorList>
            <person name="Goeker M."/>
        </authorList>
    </citation>
    <scope>NUCLEOTIDE SEQUENCE [LARGE SCALE GENOMIC DNA]</scope>
    <source>
        <strain evidence="2 3">DSM 100977</strain>
    </source>
</reference>
<dbReference type="InterPro" id="IPR020904">
    <property type="entry name" value="Sc_DH/Rdtase_CS"/>
</dbReference>
<dbReference type="PRINTS" id="PR00080">
    <property type="entry name" value="SDRFAMILY"/>
</dbReference>
<comment type="caution">
    <text evidence="2">The sequence shown here is derived from an EMBL/GenBank/DDBJ whole genome shotgun (WGS) entry which is preliminary data.</text>
</comment>
<sequence length="254" mass="26516">MDLGLNGHRVIVTAGASGIGRAIAEGFRAEGARVIICDIDEAALAGVVGMESARVDVSDRTAVARFMDESIAAMGGLDCLVNNAGTAGPTAAVEDMPPDGWDDTLAVCLTSQFNTTRCSVEALKASRNGSIINLSSLAGRVGFAMRTPYAAAKWGVVGFTKSLALELGPSGVRVNAILPGLVAGDRQRRVLEAKAQRLGQSYAETEAQAFSHVSIKEYVTPEQIADQCLFLASERGRTISGQAISICGDTQRLA</sequence>
<evidence type="ECO:0000313" key="3">
    <source>
        <dbReference type="Proteomes" id="UP000243978"/>
    </source>
</evidence>
<dbReference type="NCBIfam" id="NF009466">
    <property type="entry name" value="PRK12826.1-2"/>
    <property type="match status" value="1"/>
</dbReference>
<dbReference type="RefSeq" id="WP_107845692.1">
    <property type="nucleotide sequence ID" value="NZ_QBKS01000001.1"/>
</dbReference>
<dbReference type="FunFam" id="3.40.50.720:FF:000084">
    <property type="entry name" value="Short-chain dehydrogenase reductase"/>
    <property type="match status" value="1"/>
</dbReference>
<accession>A0A2T6BNN9</accession>
<dbReference type="InterPro" id="IPR050259">
    <property type="entry name" value="SDR"/>
</dbReference>
<dbReference type="OrthoDB" id="9804774at2"/>
<dbReference type="InterPro" id="IPR036291">
    <property type="entry name" value="NAD(P)-bd_dom_sf"/>
</dbReference>
<dbReference type="SUPFAM" id="SSF51735">
    <property type="entry name" value="NAD(P)-binding Rossmann-fold domains"/>
    <property type="match status" value="1"/>
</dbReference>
<organism evidence="2 3">
    <name type="scientific">Litoreibacter ponti</name>
    <dbReference type="NCBI Taxonomy" id="1510457"/>
    <lineage>
        <taxon>Bacteria</taxon>
        <taxon>Pseudomonadati</taxon>
        <taxon>Pseudomonadota</taxon>
        <taxon>Alphaproteobacteria</taxon>
        <taxon>Rhodobacterales</taxon>
        <taxon>Roseobacteraceae</taxon>
        <taxon>Litoreibacter</taxon>
    </lineage>
</organism>
<dbReference type="CDD" id="cd05233">
    <property type="entry name" value="SDR_c"/>
    <property type="match status" value="1"/>
</dbReference>
<comment type="similarity">
    <text evidence="1">Belongs to the short-chain dehydrogenases/reductases (SDR) family.</text>
</comment>